<gene>
    <name evidence="1" type="ORF">V3M73_10450</name>
</gene>
<proteinExistence type="predicted"/>
<organism evidence="1 2">
    <name type="scientific">Trueperella pyogenes</name>
    <dbReference type="NCBI Taxonomy" id="1661"/>
    <lineage>
        <taxon>Bacteria</taxon>
        <taxon>Bacillati</taxon>
        <taxon>Actinomycetota</taxon>
        <taxon>Actinomycetes</taxon>
        <taxon>Actinomycetales</taxon>
        <taxon>Actinomycetaceae</taxon>
        <taxon>Trueperella</taxon>
    </lineage>
</organism>
<accession>A0ABV3NDY2</accession>
<name>A0ABV3NDY2_9ACTO</name>
<protein>
    <recommendedName>
        <fullName evidence="3">4Fe4S-binding SPASM domain-containing protein</fullName>
    </recommendedName>
</protein>
<comment type="caution">
    <text evidence="1">The sequence shown here is derived from an EMBL/GenBank/DDBJ whole genome shotgun (WGS) entry which is preliminary data.</text>
</comment>
<evidence type="ECO:0000313" key="2">
    <source>
        <dbReference type="Proteomes" id="UP001555100"/>
    </source>
</evidence>
<sequence>MYLYPVVSESAPNSPHHETELLKNCLSHSKDLKQIPWSFDFHGISAVDSIIKDSEMYLPRLHYCAAQRNQIVFLPDGSISACEWVNGFDELKVGYWSGDKYKFILTKFDELNLRNSSRIQACQDCTFRFFAEADVAIRP</sequence>
<evidence type="ECO:0008006" key="3">
    <source>
        <dbReference type="Google" id="ProtNLM"/>
    </source>
</evidence>
<dbReference type="Proteomes" id="UP001555100">
    <property type="component" value="Unassembled WGS sequence"/>
</dbReference>
<keyword evidence="2" id="KW-1185">Reference proteome</keyword>
<reference evidence="1 2" key="1">
    <citation type="submission" date="2024-01" db="EMBL/GenBank/DDBJ databases">
        <title>Genomic analysis and antimicrobial resistance profiles of Trueperella pyogenes isolated from domestic and wild animals.</title>
        <authorList>
            <person name="Magossi G."/>
            <person name="Gzyl K.E."/>
            <person name="Holman D.B."/>
            <person name="Amat S."/>
        </authorList>
    </citation>
    <scope>NUCLEOTIDE SEQUENCE [LARGE SCALE GENOMIC DNA]</scope>
    <source>
        <strain evidence="1 2">1494</strain>
    </source>
</reference>
<evidence type="ECO:0000313" key="1">
    <source>
        <dbReference type="EMBL" id="MEW6955435.1"/>
    </source>
</evidence>
<dbReference type="EMBL" id="JBAGNM010000026">
    <property type="protein sequence ID" value="MEW6955435.1"/>
    <property type="molecule type" value="Genomic_DNA"/>
</dbReference>
<dbReference type="RefSeq" id="WP_367199533.1">
    <property type="nucleotide sequence ID" value="NZ_JBAGLV010000009.1"/>
</dbReference>